<evidence type="ECO:0000313" key="4">
    <source>
        <dbReference type="Proteomes" id="UP000305939"/>
    </source>
</evidence>
<dbReference type="GO" id="GO:0004475">
    <property type="term" value="F:mannose-1-phosphate guanylyltransferase (GTP) activity"/>
    <property type="evidence" value="ECO:0007669"/>
    <property type="project" value="InterPro"/>
</dbReference>
<feature type="domain" description="Nucleotidyl transferase" evidence="1">
    <location>
        <begin position="16"/>
        <end position="273"/>
    </location>
</feature>
<evidence type="ECO:0000313" key="3">
    <source>
        <dbReference type="EMBL" id="THD67720.1"/>
    </source>
</evidence>
<dbReference type="InterPro" id="IPR049577">
    <property type="entry name" value="GMPP_N"/>
</dbReference>
<comment type="caution">
    <text evidence="3">The sequence shown here is derived from an EMBL/GenBank/DDBJ whole genome shotgun (WGS) entry which is preliminary data.</text>
</comment>
<dbReference type="InterPro" id="IPR005835">
    <property type="entry name" value="NTP_transferase_dom"/>
</dbReference>
<dbReference type="Gene3D" id="3.90.550.10">
    <property type="entry name" value="Spore Coat Polysaccharide Biosynthesis Protein SpsA, Chain A"/>
    <property type="match status" value="1"/>
</dbReference>
<dbReference type="RefSeq" id="WP_136335925.1">
    <property type="nucleotide sequence ID" value="NZ_QXMP01000008.1"/>
</dbReference>
<proteinExistence type="predicted"/>
<evidence type="ECO:0000259" key="1">
    <source>
        <dbReference type="Pfam" id="PF00483"/>
    </source>
</evidence>
<evidence type="ECO:0000259" key="2">
    <source>
        <dbReference type="Pfam" id="PF22640"/>
    </source>
</evidence>
<dbReference type="SUPFAM" id="SSF159283">
    <property type="entry name" value="Guanosine diphospho-D-mannose pyrophosphorylase/mannose-6-phosphate isomerase linker domain"/>
    <property type="match status" value="1"/>
</dbReference>
<dbReference type="Pfam" id="PF00483">
    <property type="entry name" value="NTP_transferase"/>
    <property type="match status" value="1"/>
</dbReference>
<accession>A0A4S3LZY8</accession>
<dbReference type="Pfam" id="PF22640">
    <property type="entry name" value="ManC_GMP_beta-helix"/>
    <property type="match status" value="1"/>
</dbReference>
<sequence>MSSKPDQNSPRIINAILSGGFGTRLWPLSTPEKPKQFLQLFNRKSLFQHTVLRNSNLVDATMIITNEGHITQAEGQMGELGKEFGHVILEPVARNTAPAIALAALAVDENDILFVTPSDHMIGMFEYERGVERSLQLAKEGYLVTFGIKPKYPETGFGYIEFEGEKVKSFREKPDVVTAQEFLKKGNFYWNSGMFCFKAGVFLEELKKLSPEIYQKSEEAHEAGITKETMAAIPEDSVDYAVFERSDKIRTVAADFEWTDLGNYDALVDYFKNHDEIGPVKEVEGVGNSNTHVLTKKRVLGIGLEDLNVIETNDTILVLQKGNAQKVKELYKQFK</sequence>
<reference evidence="3 4" key="1">
    <citation type="submission" date="2019-04" db="EMBL/GenBank/DDBJ databases">
        <title>Draft genome sequence of Robertkochia marina CC-AMO-30D.</title>
        <authorList>
            <person name="Hameed A."/>
            <person name="Lin S.-Y."/>
            <person name="Shahina M."/>
            <person name="Lai W.-A."/>
            <person name="Young C.-C."/>
        </authorList>
    </citation>
    <scope>NUCLEOTIDE SEQUENCE [LARGE SCALE GENOMIC DNA]</scope>
    <source>
        <strain evidence="3 4">CC-AMO-30D</strain>
    </source>
</reference>
<dbReference type="GO" id="GO:0009298">
    <property type="term" value="P:GDP-mannose biosynthetic process"/>
    <property type="evidence" value="ECO:0007669"/>
    <property type="project" value="TreeGrafter"/>
</dbReference>
<dbReference type="PANTHER" id="PTHR46390">
    <property type="entry name" value="MANNOSE-1-PHOSPHATE GUANYLYLTRANSFERASE"/>
    <property type="match status" value="1"/>
</dbReference>
<dbReference type="InterPro" id="IPR054566">
    <property type="entry name" value="ManC/GMP-like_b-helix"/>
</dbReference>
<keyword evidence="3" id="KW-0808">Transferase</keyword>
<gene>
    <name evidence="3" type="ORF">E7Z59_08680</name>
</gene>
<organism evidence="3 4">
    <name type="scientific">Robertkochia marina</name>
    <dbReference type="NCBI Taxonomy" id="1227945"/>
    <lineage>
        <taxon>Bacteria</taxon>
        <taxon>Pseudomonadati</taxon>
        <taxon>Bacteroidota</taxon>
        <taxon>Flavobacteriia</taxon>
        <taxon>Flavobacteriales</taxon>
        <taxon>Flavobacteriaceae</taxon>
        <taxon>Robertkochia</taxon>
    </lineage>
</organism>
<feature type="domain" description="MannoseP isomerase/GMP-like beta-helix" evidence="2">
    <location>
        <begin position="291"/>
        <end position="333"/>
    </location>
</feature>
<dbReference type="EMBL" id="SSMC01000002">
    <property type="protein sequence ID" value="THD67720.1"/>
    <property type="molecule type" value="Genomic_DNA"/>
</dbReference>
<dbReference type="AlphaFoldDB" id="A0A4S3LZY8"/>
<protein>
    <submittedName>
        <fullName evidence="3">Mannose-1-phosphate guanyltransferase</fullName>
    </submittedName>
</protein>
<dbReference type="Proteomes" id="UP000305939">
    <property type="component" value="Unassembled WGS sequence"/>
</dbReference>
<name>A0A4S3LZY8_9FLAO</name>
<dbReference type="InterPro" id="IPR051161">
    <property type="entry name" value="Mannose-6P_isomerase_type2"/>
</dbReference>
<dbReference type="SUPFAM" id="SSF53448">
    <property type="entry name" value="Nucleotide-diphospho-sugar transferases"/>
    <property type="match status" value="1"/>
</dbReference>
<dbReference type="CDD" id="cd02509">
    <property type="entry name" value="GDP-M1P_Guanylyltransferase"/>
    <property type="match status" value="1"/>
</dbReference>
<dbReference type="PANTHER" id="PTHR46390:SF1">
    <property type="entry name" value="MANNOSE-1-PHOSPHATE GUANYLYLTRANSFERASE"/>
    <property type="match status" value="1"/>
</dbReference>
<keyword evidence="4" id="KW-1185">Reference proteome</keyword>
<dbReference type="OrthoDB" id="9806359at2"/>
<dbReference type="InterPro" id="IPR029044">
    <property type="entry name" value="Nucleotide-diphossugar_trans"/>
</dbReference>